<evidence type="ECO:0000313" key="1">
    <source>
        <dbReference type="EMBL" id="MBX46359.1"/>
    </source>
</evidence>
<dbReference type="EMBL" id="GGEC01065875">
    <property type="protein sequence ID" value="MBX46359.1"/>
    <property type="molecule type" value="Transcribed_RNA"/>
</dbReference>
<proteinExistence type="predicted"/>
<name>A0A2P2NV90_RHIMU</name>
<accession>A0A2P2NV90</accession>
<dbReference type="AlphaFoldDB" id="A0A2P2NV90"/>
<protein>
    <submittedName>
        <fullName evidence="1">Uncharacterized protein</fullName>
    </submittedName>
</protein>
<sequence>MLDHPFERKSQASKIEEQRDTRSFVSFYCALQQCGSSFDSQSPLCSFYSWIAVSLHDRKAIDH</sequence>
<organism evidence="1">
    <name type="scientific">Rhizophora mucronata</name>
    <name type="common">Asiatic mangrove</name>
    <dbReference type="NCBI Taxonomy" id="61149"/>
    <lineage>
        <taxon>Eukaryota</taxon>
        <taxon>Viridiplantae</taxon>
        <taxon>Streptophyta</taxon>
        <taxon>Embryophyta</taxon>
        <taxon>Tracheophyta</taxon>
        <taxon>Spermatophyta</taxon>
        <taxon>Magnoliopsida</taxon>
        <taxon>eudicotyledons</taxon>
        <taxon>Gunneridae</taxon>
        <taxon>Pentapetalae</taxon>
        <taxon>rosids</taxon>
        <taxon>fabids</taxon>
        <taxon>Malpighiales</taxon>
        <taxon>Rhizophoraceae</taxon>
        <taxon>Rhizophora</taxon>
    </lineage>
</organism>
<reference evidence="1" key="1">
    <citation type="submission" date="2018-02" db="EMBL/GenBank/DDBJ databases">
        <title>Rhizophora mucronata_Transcriptome.</title>
        <authorList>
            <person name="Meera S.P."/>
            <person name="Sreeshan A."/>
            <person name="Augustine A."/>
        </authorList>
    </citation>
    <scope>NUCLEOTIDE SEQUENCE</scope>
    <source>
        <tissue evidence="1">Leaf</tissue>
    </source>
</reference>